<comment type="catalytic activity">
    <reaction evidence="4">
        <text>a secondary aliphatic amine + O2 + H2O = a primary amine + an aldehyde + H2O2</text>
        <dbReference type="Rhea" id="RHEA:26414"/>
        <dbReference type="ChEBI" id="CHEBI:15377"/>
        <dbReference type="ChEBI" id="CHEBI:15379"/>
        <dbReference type="ChEBI" id="CHEBI:16240"/>
        <dbReference type="ChEBI" id="CHEBI:17478"/>
        <dbReference type="ChEBI" id="CHEBI:58855"/>
        <dbReference type="ChEBI" id="CHEBI:65296"/>
        <dbReference type="EC" id="1.4.3.4"/>
    </reaction>
</comment>
<evidence type="ECO:0000313" key="9">
    <source>
        <dbReference type="Proteomes" id="UP001174694"/>
    </source>
</evidence>
<dbReference type="Gene3D" id="3.90.660.10">
    <property type="match status" value="1"/>
</dbReference>
<dbReference type="InterPro" id="IPR006175">
    <property type="entry name" value="YjgF/YER057c/UK114"/>
</dbReference>
<dbReference type="SUPFAM" id="SSF55298">
    <property type="entry name" value="YjgF-like"/>
    <property type="match status" value="1"/>
</dbReference>
<feature type="binding site" evidence="5">
    <location>
        <position position="491"/>
    </location>
    <ligand>
        <name>substrate</name>
    </ligand>
</feature>
<gene>
    <name evidence="8" type="ORF">NKR23_g12047</name>
</gene>
<dbReference type="Pfam" id="PF01593">
    <property type="entry name" value="Amino_oxidase"/>
    <property type="match status" value="1"/>
</dbReference>
<evidence type="ECO:0000313" key="8">
    <source>
        <dbReference type="EMBL" id="KAJ9130767.1"/>
    </source>
</evidence>
<evidence type="ECO:0000256" key="2">
    <source>
        <dbReference type="ARBA" id="ARBA00005995"/>
    </source>
</evidence>
<dbReference type="InterPro" id="IPR002937">
    <property type="entry name" value="Amino_oxidase"/>
</dbReference>
<dbReference type="EC" id="1.4.3.-" evidence="6"/>
<comment type="cofactor">
    <cofactor evidence="1 6">
        <name>FAD</name>
        <dbReference type="ChEBI" id="CHEBI:57692"/>
    </cofactor>
</comment>
<dbReference type="PANTHER" id="PTHR43563">
    <property type="entry name" value="AMINE OXIDASE"/>
    <property type="match status" value="1"/>
</dbReference>
<evidence type="ECO:0000256" key="6">
    <source>
        <dbReference type="RuleBase" id="RU362067"/>
    </source>
</evidence>
<feature type="binding site" evidence="5">
    <location>
        <position position="162"/>
    </location>
    <ligand>
        <name>FAD</name>
        <dbReference type="ChEBI" id="CHEBI:57692"/>
    </ligand>
</feature>
<dbReference type="InterPro" id="IPR001613">
    <property type="entry name" value="Flavin_amine_oxidase"/>
</dbReference>
<feature type="binding site" evidence="5">
    <location>
        <begin position="181"/>
        <end position="182"/>
    </location>
    <ligand>
        <name>FAD</name>
        <dbReference type="ChEBI" id="CHEBI:57692"/>
    </ligand>
</feature>
<dbReference type="Pfam" id="PF01042">
    <property type="entry name" value="Ribonuc_L-PSP"/>
    <property type="match status" value="1"/>
</dbReference>
<dbReference type="InterPro" id="IPR050703">
    <property type="entry name" value="Flavin_MAO"/>
</dbReference>
<evidence type="ECO:0000256" key="3">
    <source>
        <dbReference type="ARBA" id="ARBA00023002"/>
    </source>
</evidence>
<proteinExistence type="inferred from homology"/>
<dbReference type="SUPFAM" id="SSF54373">
    <property type="entry name" value="FAD-linked reductases, C-terminal domain"/>
    <property type="match status" value="1"/>
</dbReference>
<dbReference type="AlphaFoldDB" id="A0AA38RFP3"/>
<keyword evidence="3 6" id="KW-0560">Oxidoreductase</keyword>
<sequence>MRSEPASRLLSPGEVVPDPTYSHVASIRPGVRVIHTAGQVGTRIDGTVPSSYVDQIHQALANLEACLAAAGASQRDVVKLTYYIVNYDPKNRPHAEILPKWLGGLKPATTLVPVPALAKPELLFEVEAVAAVRDPAGLLPFVRPPRGGVAMVDVVVVGAGLSGLQAGYDVQKAGFSCVVVEARDRVGGKTWTVPVNGGKGAMDVGAAWINSVNQSRMWALAQRFGLETVEQNVRGDAMSHEVGRFSYGALPKFSKADQDNVALVRDKFEELCHTIDIRAPWLHSASFDGQTVAELALALGATPTTLSTVTVWTRAMLGKDAHEVGALFFLDYVKSGGGLLLMRSDTYAGGQHLRIRQGTQSFSKGLAAAMTSGSVLLSAPVRKISQFAHGSVMPCAVTTKDGTSILCRKVIVSVPTPLYSDIEFAPTLPDSKAQLVSKTSLGFLSKVILVYAQPWWRSRGFCGLVQSFSGPISIARDTSVDADGIYALTCFQVGQSGILWSKLPTREERIAAVVKHIGEIYAAEGGPPPAPVEALIQVWNEEEWSKGGPSPVMGPGTMEAHGEALREVFGGVHFVGTETSFEWKGYMEGAVRSGERGAAEVIAALEQGDKSKGVFMAKL</sequence>
<dbReference type="GO" id="GO:0097621">
    <property type="term" value="F:monoamine oxidase activity"/>
    <property type="evidence" value="ECO:0007669"/>
    <property type="project" value="UniProtKB-EC"/>
</dbReference>
<dbReference type="InterPro" id="IPR035959">
    <property type="entry name" value="RutC-like_sf"/>
</dbReference>
<evidence type="ECO:0000256" key="4">
    <source>
        <dbReference type="ARBA" id="ARBA00048448"/>
    </source>
</evidence>
<comment type="caution">
    <text evidence="8">The sequence shown here is derived from an EMBL/GenBank/DDBJ whole genome shotgun (WGS) entry which is preliminary data.</text>
</comment>
<keyword evidence="9" id="KW-1185">Reference proteome</keyword>
<evidence type="ECO:0000256" key="5">
    <source>
        <dbReference type="PIRSR" id="PIRSR601613-1"/>
    </source>
</evidence>
<reference evidence="8" key="1">
    <citation type="submission" date="2022-07" db="EMBL/GenBank/DDBJ databases">
        <title>Fungi with potential for degradation of polypropylene.</title>
        <authorList>
            <person name="Gostincar C."/>
        </authorList>
    </citation>
    <scope>NUCLEOTIDE SEQUENCE</scope>
    <source>
        <strain evidence="8">EXF-13308</strain>
    </source>
</reference>
<keyword evidence="6" id="KW-0274">FAD</keyword>
<keyword evidence="6" id="KW-0285">Flavoprotein</keyword>
<dbReference type="CDD" id="cd00448">
    <property type="entry name" value="YjgF_YER057c_UK114_family"/>
    <property type="match status" value="1"/>
</dbReference>
<organism evidence="8 9">
    <name type="scientific">Pleurostoma richardsiae</name>
    <dbReference type="NCBI Taxonomy" id="41990"/>
    <lineage>
        <taxon>Eukaryota</taxon>
        <taxon>Fungi</taxon>
        <taxon>Dikarya</taxon>
        <taxon>Ascomycota</taxon>
        <taxon>Pezizomycotina</taxon>
        <taxon>Sordariomycetes</taxon>
        <taxon>Sordariomycetidae</taxon>
        <taxon>Calosphaeriales</taxon>
        <taxon>Pleurostomataceae</taxon>
        <taxon>Pleurostoma</taxon>
    </lineage>
</organism>
<comment type="similarity">
    <text evidence="2 6">Belongs to the flavin monoamine oxidase family.</text>
</comment>
<dbReference type="InterPro" id="IPR036188">
    <property type="entry name" value="FAD/NAD-bd_sf"/>
</dbReference>
<dbReference type="Proteomes" id="UP001174694">
    <property type="component" value="Unassembled WGS sequence"/>
</dbReference>
<feature type="binding site" evidence="5">
    <location>
        <position position="381"/>
    </location>
    <ligand>
        <name>FAD</name>
        <dbReference type="ChEBI" id="CHEBI:57692"/>
    </ligand>
</feature>
<dbReference type="EMBL" id="JANBVO010000079">
    <property type="protein sequence ID" value="KAJ9130767.1"/>
    <property type="molecule type" value="Genomic_DNA"/>
</dbReference>
<feature type="binding site" evidence="5">
    <location>
        <position position="578"/>
    </location>
    <ligand>
        <name>FAD</name>
        <dbReference type="ChEBI" id="CHEBI:57692"/>
    </ligand>
</feature>
<evidence type="ECO:0000256" key="1">
    <source>
        <dbReference type="ARBA" id="ARBA00001974"/>
    </source>
</evidence>
<protein>
    <recommendedName>
        <fullName evidence="6">Amine oxidase</fullName>
        <ecNumber evidence="6">1.4.3.-</ecNumber>
    </recommendedName>
</protein>
<accession>A0AA38RFP3</accession>
<dbReference type="Gene3D" id="1.10.405.10">
    <property type="entry name" value="Guanine Nucleotide Dissociation Inhibitor, domain 1"/>
    <property type="match status" value="1"/>
</dbReference>
<name>A0AA38RFP3_9PEZI</name>
<evidence type="ECO:0000259" key="7">
    <source>
        <dbReference type="Pfam" id="PF01593"/>
    </source>
</evidence>
<dbReference type="PANTHER" id="PTHR43563:SF14">
    <property type="entry name" value="AMINE OXIDASE"/>
    <property type="match status" value="1"/>
</dbReference>
<dbReference type="Gene3D" id="3.50.50.60">
    <property type="entry name" value="FAD/NAD(P)-binding domain"/>
    <property type="match status" value="1"/>
</dbReference>
<dbReference type="Gene3D" id="3.30.1330.40">
    <property type="entry name" value="RutC-like"/>
    <property type="match status" value="1"/>
</dbReference>
<dbReference type="PRINTS" id="PR00757">
    <property type="entry name" value="AMINEOXDASEF"/>
</dbReference>
<feature type="domain" description="Amine oxidase" evidence="7">
    <location>
        <begin position="161"/>
        <end position="602"/>
    </location>
</feature>
<dbReference type="SUPFAM" id="SSF51905">
    <property type="entry name" value="FAD/NAD(P)-binding domain"/>
    <property type="match status" value="1"/>
</dbReference>